<protein>
    <submittedName>
        <fullName evidence="2">DUF1800 family protein</fullName>
    </submittedName>
</protein>
<sequence>MRSDAPLLSSRFRLALLGAPWWLSACAPMPTGGTAAGSTATDWRWLGRVGFAGDAAALAELRQQGRAAYLGRQLAAPPADPPELAAAIAALPLAAGGPDGLRQLRAENQRINQIADADEKQRARSELNRSGNELSNATQHRHLLRALRSPWQLREQMTWFWMNHFSVYAGKAQVRWLLPEYEEQAIRPRVFGRFEDLVMASLSAPAMLDYLDNAQSAVGKVNENYARELMELHTLGVSGGPSGSSYSQQDVQELARVLTGVGIEQANGPPRLGPQRQALYRHEGLFEFNPNRHDFGSKKLLGHAIAGSGFEEVRQAVALLVRQRACAMFVSQKLAAYFVADPAPPALVERMAGRFQQSGGDIAAVLQAMFLSPELEAALQAPERKFKDPFQFVVSSVRWAYAERPPTNMQPLVGWLQQLGEPLYGRISPDGYPASEAAWASSGQLVRRLEIARTIGSGPGALYAEAGSRPARVGFPLLSSRLYYEQIEPQLGPATRAALLQTASQGEWNAVLLASPEWMQR</sequence>
<evidence type="ECO:0000256" key="1">
    <source>
        <dbReference type="SAM" id="MobiDB-lite"/>
    </source>
</evidence>
<dbReference type="EMBL" id="CP047650">
    <property type="protein sequence ID" value="QHI97247.1"/>
    <property type="molecule type" value="Genomic_DNA"/>
</dbReference>
<feature type="region of interest" description="Disordered" evidence="1">
    <location>
        <begin position="114"/>
        <end position="134"/>
    </location>
</feature>
<dbReference type="PROSITE" id="PS51257">
    <property type="entry name" value="PROKAR_LIPOPROTEIN"/>
    <property type="match status" value="1"/>
</dbReference>
<dbReference type="KEGG" id="xyk:GT347_04185"/>
<feature type="compositionally biased region" description="Basic and acidic residues" evidence="1">
    <location>
        <begin position="117"/>
        <end position="127"/>
    </location>
</feature>
<proteinExistence type="predicted"/>
<dbReference type="AlphaFoldDB" id="A0A857J0X5"/>
<dbReference type="Proteomes" id="UP000464787">
    <property type="component" value="Chromosome"/>
</dbReference>
<name>A0A857J0X5_9BURK</name>
<gene>
    <name evidence="2" type="ORF">GT347_04185</name>
</gene>
<dbReference type="Pfam" id="PF08811">
    <property type="entry name" value="DUF1800"/>
    <property type="match status" value="1"/>
</dbReference>
<accession>A0A857J0X5</accession>
<reference evidence="2 3" key="1">
    <citation type="submission" date="2020-01" db="EMBL/GenBank/DDBJ databases">
        <title>Genome sequencing of strain KACC 21265.</title>
        <authorList>
            <person name="Heo J."/>
            <person name="Kim S.-J."/>
            <person name="Kim J.-S."/>
            <person name="Hong S.-B."/>
            <person name="Kwon S.-W."/>
        </authorList>
    </citation>
    <scope>NUCLEOTIDE SEQUENCE [LARGE SCALE GENOMIC DNA]</scope>
    <source>
        <strain evidence="2 3">KACC 21265</strain>
    </source>
</reference>
<dbReference type="InterPro" id="IPR014917">
    <property type="entry name" value="DUF1800"/>
</dbReference>
<evidence type="ECO:0000313" key="3">
    <source>
        <dbReference type="Proteomes" id="UP000464787"/>
    </source>
</evidence>
<evidence type="ECO:0000313" key="2">
    <source>
        <dbReference type="EMBL" id="QHI97247.1"/>
    </source>
</evidence>
<organism evidence="2 3">
    <name type="scientific">Xylophilus rhododendri</name>
    <dbReference type="NCBI Taxonomy" id="2697032"/>
    <lineage>
        <taxon>Bacteria</taxon>
        <taxon>Pseudomonadati</taxon>
        <taxon>Pseudomonadota</taxon>
        <taxon>Betaproteobacteria</taxon>
        <taxon>Burkholderiales</taxon>
        <taxon>Xylophilus</taxon>
    </lineage>
</organism>
<keyword evidence="3" id="KW-1185">Reference proteome</keyword>